<organism evidence="1 2">
    <name type="scientific">Georgenia soli</name>
    <dbReference type="NCBI Taxonomy" id="638953"/>
    <lineage>
        <taxon>Bacteria</taxon>
        <taxon>Bacillati</taxon>
        <taxon>Actinomycetota</taxon>
        <taxon>Actinomycetes</taxon>
        <taxon>Micrococcales</taxon>
        <taxon>Bogoriellaceae</taxon>
        <taxon>Georgenia</taxon>
    </lineage>
</organism>
<evidence type="ECO:0000313" key="1">
    <source>
        <dbReference type="EMBL" id="PFG41035.1"/>
    </source>
</evidence>
<comment type="caution">
    <text evidence="1">The sequence shown here is derived from an EMBL/GenBank/DDBJ whole genome shotgun (WGS) entry which is preliminary data.</text>
</comment>
<protein>
    <submittedName>
        <fullName evidence="1">Acetoacetate decarboxylase</fullName>
    </submittedName>
</protein>
<dbReference type="AlphaFoldDB" id="A0A2A9ES14"/>
<dbReference type="Gene3D" id="2.40.400.10">
    <property type="entry name" value="Acetoacetate decarboxylase-like"/>
    <property type="match status" value="1"/>
</dbReference>
<dbReference type="GO" id="GO:0016829">
    <property type="term" value="F:lyase activity"/>
    <property type="evidence" value="ECO:0007669"/>
    <property type="project" value="InterPro"/>
</dbReference>
<sequence>MVQVLPPLVSSELANIPAAPESTLPPTASLPEDVPPAPWRCTFHGVMWFQRAGVRAAALLPAPLRPATPRLLIGAHLRYTDTPVGSYSEVFAAVVVRVGARPGAHLPFMAVDSVGSVRGGRANWAIPKTTARFSGDPVGGQALEASGAGWSIRTRARALGPAFPLTLHLRQAQVWPDGTVARSSVTISGRARAALADVSTYSEHQLASWMPPGRHVGLLWQEATLALTPATGRPG</sequence>
<accession>A0A2A9ES14</accession>
<gene>
    <name evidence="1" type="ORF">ATJ97_3580</name>
</gene>
<evidence type="ECO:0000313" key="2">
    <source>
        <dbReference type="Proteomes" id="UP000222106"/>
    </source>
</evidence>
<name>A0A2A9ES14_9MICO</name>
<reference evidence="1 2" key="1">
    <citation type="submission" date="2017-10" db="EMBL/GenBank/DDBJ databases">
        <title>Sequencing the genomes of 1000 actinobacteria strains.</title>
        <authorList>
            <person name="Klenk H.-P."/>
        </authorList>
    </citation>
    <scope>NUCLEOTIDE SEQUENCE [LARGE SCALE GENOMIC DNA]</scope>
    <source>
        <strain evidence="1 2">DSM 21838</strain>
    </source>
</reference>
<proteinExistence type="predicted"/>
<dbReference type="Proteomes" id="UP000222106">
    <property type="component" value="Unassembled WGS sequence"/>
</dbReference>
<dbReference type="EMBL" id="PDJI01000004">
    <property type="protein sequence ID" value="PFG41035.1"/>
    <property type="molecule type" value="Genomic_DNA"/>
</dbReference>
<dbReference type="SUPFAM" id="SSF160104">
    <property type="entry name" value="Acetoacetate decarboxylase-like"/>
    <property type="match status" value="1"/>
</dbReference>
<dbReference type="OrthoDB" id="834556at2"/>
<keyword evidence="2" id="KW-1185">Reference proteome</keyword>
<dbReference type="InterPro" id="IPR010451">
    <property type="entry name" value="Acetoacetate_decarboxylase"/>
</dbReference>
<dbReference type="InterPro" id="IPR023375">
    <property type="entry name" value="ADC_dom_sf"/>
</dbReference>
<dbReference type="Pfam" id="PF06314">
    <property type="entry name" value="ADC"/>
    <property type="match status" value="1"/>
</dbReference>